<name>A0A1G7K9W2_9SPHN</name>
<organism evidence="1 2">
    <name type="scientific">Sphingomonas carotinifaciens</name>
    <dbReference type="NCBI Taxonomy" id="1166323"/>
    <lineage>
        <taxon>Bacteria</taxon>
        <taxon>Pseudomonadati</taxon>
        <taxon>Pseudomonadota</taxon>
        <taxon>Alphaproteobacteria</taxon>
        <taxon>Sphingomonadales</taxon>
        <taxon>Sphingomonadaceae</taxon>
        <taxon>Sphingomonas</taxon>
    </lineage>
</organism>
<sequence length="210" mass="22644">MRWIGMGLCGALAACGGGRHAPVRPAVTPVVTSQEEPAWRSTISPGDALRLEGLPARWAAAQAGLERRGRATVASEGDLLRGDAALDHAALPPGSYKCRLLVMSGRVVRSFPAFFCYVGSEDGERLSFTKQTGSALPGGWLYPDGTKRYVFMGARQKQAGDGSLGYGEDPERDLFGVVERIGPFRWRLVLPGEDLQVYELTPVPVEQQAK</sequence>
<keyword evidence="2" id="KW-1185">Reference proteome</keyword>
<evidence type="ECO:0000313" key="2">
    <source>
        <dbReference type="Proteomes" id="UP000323502"/>
    </source>
</evidence>
<evidence type="ECO:0008006" key="3">
    <source>
        <dbReference type="Google" id="ProtNLM"/>
    </source>
</evidence>
<dbReference type="Pfam" id="PF16233">
    <property type="entry name" value="DUF4893"/>
    <property type="match status" value="1"/>
</dbReference>
<evidence type="ECO:0000313" key="1">
    <source>
        <dbReference type="EMBL" id="SDF33947.1"/>
    </source>
</evidence>
<gene>
    <name evidence="1" type="ORF">SAMN05216557_10331</name>
</gene>
<dbReference type="AlphaFoldDB" id="A0A1G7K9W2"/>
<dbReference type="PROSITE" id="PS51257">
    <property type="entry name" value="PROKAR_LIPOPROTEIN"/>
    <property type="match status" value="1"/>
</dbReference>
<proteinExistence type="predicted"/>
<dbReference type="EMBL" id="FNBI01000003">
    <property type="protein sequence ID" value="SDF33947.1"/>
    <property type="molecule type" value="Genomic_DNA"/>
</dbReference>
<dbReference type="Proteomes" id="UP000323502">
    <property type="component" value="Unassembled WGS sequence"/>
</dbReference>
<dbReference type="InterPro" id="IPR032609">
    <property type="entry name" value="DUF4893"/>
</dbReference>
<protein>
    <recommendedName>
        <fullName evidence="3">DUF4893 domain-containing protein</fullName>
    </recommendedName>
</protein>
<reference evidence="1 2" key="1">
    <citation type="submission" date="2016-10" db="EMBL/GenBank/DDBJ databases">
        <authorList>
            <person name="Varghese N."/>
            <person name="Submissions S."/>
        </authorList>
    </citation>
    <scope>NUCLEOTIDE SEQUENCE [LARGE SCALE GENOMIC DNA]</scope>
    <source>
        <strain evidence="1 2">S7-754</strain>
    </source>
</reference>
<accession>A0A1G7K9W2</accession>